<accession>A0A432WG63</accession>
<dbReference type="GO" id="GO:0003677">
    <property type="term" value="F:DNA binding"/>
    <property type="evidence" value="ECO:0007669"/>
    <property type="project" value="UniProtKB-KW"/>
</dbReference>
<dbReference type="GO" id="GO:0000160">
    <property type="term" value="P:phosphorelay signal transduction system"/>
    <property type="evidence" value="ECO:0007669"/>
    <property type="project" value="InterPro"/>
</dbReference>
<evidence type="ECO:0000256" key="1">
    <source>
        <dbReference type="ARBA" id="ARBA00022553"/>
    </source>
</evidence>
<dbReference type="InterPro" id="IPR000792">
    <property type="entry name" value="Tscrpt_reg_LuxR_C"/>
</dbReference>
<evidence type="ECO:0000259" key="5">
    <source>
        <dbReference type="PROSITE" id="PS50110"/>
    </source>
</evidence>
<comment type="caution">
    <text evidence="6">The sequence shown here is derived from an EMBL/GenBank/DDBJ whole genome shotgun (WGS) entry which is preliminary data.</text>
</comment>
<dbReference type="AlphaFoldDB" id="A0A432WG63"/>
<reference evidence="6 7" key="1">
    <citation type="journal article" date="2011" name="Front. Microbiol.">
        <title>Genomic signatures of strain selection and enhancement in Bacillus atrophaeus var. globigii, a historical biowarfare simulant.</title>
        <authorList>
            <person name="Gibbons H.S."/>
            <person name="Broomall S.M."/>
            <person name="McNew L.A."/>
            <person name="Daligault H."/>
            <person name="Chapman C."/>
            <person name="Bruce D."/>
            <person name="Karavis M."/>
            <person name="Krepps M."/>
            <person name="McGregor P.A."/>
            <person name="Hong C."/>
            <person name="Park K.H."/>
            <person name="Akmal A."/>
            <person name="Feldman A."/>
            <person name="Lin J.S."/>
            <person name="Chang W.E."/>
            <person name="Higgs B.W."/>
            <person name="Demirev P."/>
            <person name="Lindquist J."/>
            <person name="Liem A."/>
            <person name="Fochler E."/>
            <person name="Read T.D."/>
            <person name="Tapia R."/>
            <person name="Johnson S."/>
            <person name="Bishop-Lilly K.A."/>
            <person name="Detter C."/>
            <person name="Han C."/>
            <person name="Sozhamannan S."/>
            <person name="Rosenzweig C.N."/>
            <person name="Skowronski E.W."/>
        </authorList>
    </citation>
    <scope>NUCLEOTIDE SEQUENCE [LARGE SCALE GENOMIC DNA]</scope>
    <source>
        <strain evidence="6 7">GYP-17</strain>
    </source>
</reference>
<dbReference type="InterPro" id="IPR058245">
    <property type="entry name" value="NreC/VraR/RcsB-like_REC"/>
</dbReference>
<dbReference type="InterPro" id="IPR011006">
    <property type="entry name" value="CheY-like_superfamily"/>
</dbReference>
<dbReference type="Pfam" id="PF00196">
    <property type="entry name" value="GerE"/>
    <property type="match status" value="1"/>
</dbReference>
<dbReference type="EMBL" id="PIPM01000007">
    <property type="protein sequence ID" value="RUO32707.1"/>
    <property type="molecule type" value="Genomic_DNA"/>
</dbReference>
<proteinExistence type="predicted"/>
<feature type="domain" description="HTH luxR-type" evidence="4">
    <location>
        <begin position="149"/>
        <end position="214"/>
    </location>
</feature>
<dbReference type="Gene3D" id="3.40.50.2300">
    <property type="match status" value="1"/>
</dbReference>
<dbReference type="SUPFAM" id="SSF46894">
    <property type="entry name" value="C-terminal effector domain of the bipartite response regulators"/>
    <property type="match status" value="1"/>
</dbReference>
<dbReference type="InterPro" id="IPR001789">
    <property type="entry name" value="Sig_transdc_resp-reg_receiver"/>
</dbReference>
<dbReference type="PANTHER" id="PTHR43214:SF43">
    <property type="entry name" value="TWO-COMPONENT RESPONSE REGULATOR"/>
    <property type="match status" value="1"/>
</dbReference>
<feature type="domain" description="Response regulatory" evidence="5">
    <location>
        <begin position="9"/>
        <end position="125"/>
    </location>
</feature>
<evidence type="ECO:0000256" key="3">
    <source>
        <dbReference type="PROSITE-ProRule" id="PRU00169"/>
    </source>
</evidence>
<keyword evidence="2 6" id="KW-0238">DNA-binding</keyword>
<feature type="modified residue" description="4-aspartylphosphate" evidence="3">
    <location>
        <position position="60"/>
    </location>
</feature>
<sequence>MTTYENKIRLVVADDHTLVRQGIVQMLSQHPEFDVICECEDGLALVQAVVKHSPDVILMDISMPKMNGLVAIDRVIQQRSDAKVLVLTMHDEIEYMVALHRAGARGYLLKESSTDQLATAIKAIHKGRTYFPDVLEKSLERTASGKQKTFSLLGALTRREREVFFLVVQGHTTKDIAGLLDLSHKTAENHRGRVLAKLNVANTAELIRLAAREGLLE</sequence>
<dbReference type="CDD" id="cd06170">
    <property type="entry name" value="LuxR_C_like"/>
    <property type="match status" value="1"/>
</dbReference>
<dbReference type="InterPro" id="IPR039420">
    <property type="entry name" value="WalR-like"/>
</dbReference>
<evidence type="ECO:0000256" key="2">
    <source>
        <dbReference type="ARBA" id="ARBA00023125"/>
    </source>
</evidence>
<gene>
    <name evidence="6" type="ORF">CWE11_07995</name>
</gene>
<dbReference type="CDD" id="cd17535">
    <property type="entry name" value="REC_NarL-like"/>
    <property type="match status" value="1"/>
</dbReference>
<name>A0A432WG63_9GAMM</name>
<protein>
    <submittedName>
        <fullName evidence="6">DNA-binding response regulator</fullName>
    </submittedName>
</protein>
<dbReference type="SUPFAM" id="SSF52172">
    <property type="entry name" value="CheY-like"/>
    <property type="match status" value="1"/>
</dbReference>
<dbReference type="GO" id="GO:0006355">
    <property type="term" value="P:regulation of DNA-templated transcription"/>
    <property type="evidence" value="ECO:0007669"/>
    <property type="project" value="InterPro"/>
</dbReference>
<dbReference type="PANTHER" id="PTHR43214">
    <property type="entry name" value="TWO-COMPONENT RESPONSE REGULATOR"/>
    <property type="match status" value="1"/>
</dbReference>
<dbReference type="SMART" id="SM00448">
    <property type="entry name" value="REC"/>
    <property type="match status" value="1"/>
</dbReference>
<dbReference type="OrthoDB" id="9796655at2"/>
<evidence type="ECO:0000259" key="4">
    <source>
        <dbReference type="PROSITE" id="PS50043"/>
    </source>
</evidence>
<organism evidence="6 7">
    <name type="scientific">Aliidiomarina sanyensis</name>
    <dbReference type="NCBI Taxonomy" id="1249555"/>
    <lineage>
        <taxon>Bacteria</taxon>
        <taxon>Pseudomonadati</taxon>
        <taxon>Pseudomonadota</taxon>
        <taxon>Gammaproteobacteria</taxon>
        <taxon>Alteromonadales</taxon>
        <taxon>Idiomarinaceae</taxon>
        <taxon>Aliidiomarina</taxon>
    </lineage>
</organism>
<dbReference type="SMART" id="SM00421">
    <property type="entry name" value="HTH_LUXR"/>
    <property type="match status" value="1"/>
</dbReference>
<dbReference type="Proteomes" id="UP000288405">
    <property type="component" value="Unassembled WGS sequence"/>
</dbReference>
<dbReference type="InterPro" id="IPR016032">
    <property type="entry name" value="Sig_transdc_resp-reg_C-effctor"/>
</dbReference>
<dbReference type="Pfam" id="PF00072">
    <property type="entry name" value="Response_reg"/>
    <property type="match status" value="1"/>
</dbReference>
<keyword evidence="7" id="KW-1185">Reference proteome</keyword>
<dbReference type="PROSITE" id="PS50043">
    <property type="entry name" value="HTH_LUXR_2"/>
    <property type="match status" value="1"/>
</dbReference>
<keyword evidence="1 3" id="KW-0597">Phosphoprotein</keyword>
<dbReference type="RefSeq" id="WP_126777091.1">
    <property type="nucleotide sequence ID" value="NZ_PIPM01000007.1"/>
</dbReference>
<dbReference type="PROSITE" id="PS50110">
    <property type="entry name" value="RESPONSE_REGULATORY"/>
    <property type="match status" value="1"/>
</dbReference>
<evidence type="ECO:0000313" key="7">
    <source>
        <dbReference type="Proteomes" id="UP000288405"/>
    </source>
</evidence>
<evidence type="ECO:0000313" key="6">
    <source>
        <dbReference type="EMBL" id="RUO32707.1"/>
    </source>
</evidence>
<dbReference type="PRINTS" id="PR00038">
    <property type="entry name" value="HTHLUXR"/>
</dbReference>